<feature type="domain" description="Response regulatory" evidence="4">
    <location>
        <begin position="3"/>
        <end position="120"/>
    </location>
</feature>
<comment type="caution">
    <text evidence="6">The sequence shown here is derived from an EMBL/GenBank/DDBJ whole genome shotgun (WGS) entry which is preliminary data.</text>
</comment>
<organism evidence="6 7">
    <name type="scientific">Hungatella hathewayi</name>
    <dbReference type="NCBI Taxonomy" id="154046"/>
    <lineage>
        <taxon>Bacteria</taxon>
        <taxon>Bacillati</taxon>
        <taxon>Bacillota</taxon>
        <taxon>Clostridia</taxon>
        <taxon>Lachnospirales</taxon>
        <taxon>Lachnospiraceae</taxon>
        <taxon>Hungatella</taxon>
    </lineage>
</organism>
<evidence type="ECO:0000256" key="2">
    <source>
        <dbReference type="ARBA" id="ARBA00024867"/>
    </source>
</evidence>
<feature type="domain" description="HTH LytTR-type" evidence="5">
    <location>
        <begin position="131"/>
        <end position="200"/>
    </location>
</feature>
<dbReference type="EMBL" id="WNME01000026">
    <property type="protein sequence ID" value="MUB66462.1"/>
    <property type="molecule type" value="Genomic_DNA"/>
</dbReference>
<evidence type="ECO:0000313" key="7">
    <source>
        <dbReference type="Proteomes" id="UP000434223"/>
    </source>
</evidence>
<dbReference type="Pfam" id="PF00072">
    <property type="entry name" value="Response_reg"/>
    <property type="match status" value="1"/>
</dbReference>
<dbReference type="SMART" id="SM00850">
    <property type="entry name" value="LytTR"/>
    <property type="match status" value="1"/>
</dbReference>
<dbReference type="SUPFAM" id="SSF52172">
    <property type="entry name" value="CheY-like"/>
    <property type="match status" value="1"/>
</dbReference>
<dbReference type="InterPro" id="IPR001789">
    <property type="entry name" value="Sig_transdc_resp-reg_receiver"/>
</dbReference>
<dbReference type="AlphaFoldDB" id="A0AAW9WQF2"/>
<evidence type="ECO:0000256" key="1">
    <source>
        <dbReference type="ARBA" id="ARBA00018672"/>
    </source>
</evidence>
<comment type="function">
    <text evidence="2">May play the central regulatory role in sporulation. It may be an element of the effector pathway responsible for the activation of sporulation genes in response to nutritional stress. Spo0A may act in concert with spo0H (a sigma factor) to control the expression of some genes that are critical to the sporulation process.</text>
</comment>
<name>A0AAW9WQF2_9FIRM</name>
<dbReference type="PANTHER" id="PTHR37299:SF1">
    <property type="entry name" value="STAGE 0 SPORULATION PROTEIN A HOMOLOG"/>
    <property type="match status" value="1"/>
</dbReference>
<evidence type="ECO:0000313" key="6">
    <source>
        <dbReference type="EMBL" id="MUB66462.1"/>
    </source>
</evidence>
<dbReference type="SMART" id="SM00448">
    <property type="entry name" value="REC"/>
    <property type="match status" value="1"/>
</dbReference>
<dbReference type="PROSITE" id="PS50930">
    <property type="entry name" value="HTH_LYTTR"/>
    <property type="match status" value="1"/>
</dbReference>
<dbReference type="PANTHER" id="PTHR37299">
    <property type="entry name" value="TRANSCRIPTIONAL REGULATOR-RELATED"/>
    <property type="match status" value="1"/>
</dbReference>
<gene>
    <name evidence="6" type="ORF">GNE07_25925</name>
</gene>
<proteinExistence type="predicted"/>
<dbReference type="GO" id="GO:0000156">
    <property type="term" value="F:phosphorelay response regulator activity"/>
    <property type="evidence" value="ECO:0007669"/>
    <property type="project" value="InterPro"/>
</dbReference>
<protein>
    <recommendedName>
        <fullName evidence="1">Stage 0 sporulation protein A homolog</fullName>
    </recommendedName>
</protein>
<dbReference type="Pfam" id="PF04397">
    <property type="entry name" value="LytTR"/>
    <property type="match status" value="1"/>
</dbReference>
<reference evidence="6 7" key="1">
    <citation type="submission" date="2019-09" db="EMBL/GenBank/DDBJ databases">
        <title>Draft genome sequencing of Hungatella hathewayi 123Y-2.</title>
        <authorList>
            <person name="Lv Q."/>
            <person name="Li S."/>
        </authorList>
    </citation>
    <scope>NUCLEOTIDE SEQUENCE [LARGE SCALE GENOMIC DNA]</scope>
    <source>
        <strain evidence="6 7">123Y-2</strain>
    </source>
</reference>
<dbReference type="InterPro" id="IPR046947">
    <property type="entry name" value="LytR-like"/>
</dbReference>
<evidence type="ECO:0000259" key="4">
    <source>
        <dbReference type="PROSITE" id="PS50110"/>
    </source>
</evidence>
<dbReference type="InterPro" id="IPR011006">
    <property type="entry name" value="CheY-like_superfamily"/>
</dbReference>
<feature type="modified residue" description="4-aspartylphosphate" evidence="3">
    <location>
        <position position="57"/>
    </location>
</feature>
<dbReference type="Gene3D" id="2.40.50.1020">
    <property type="entry name" value="LytTr DNA-binding domain"/>
    <property type="match status" value="1"/>
</dbReference>
<accession>A0AAW9WQF2</accession>
<dbReference type="Gene3D" id="3.40.50.2300">
    <property type="match status" value="1"/>
</dbReference>
<evidence type="ECO:0000259" key="5">
    <source>
        <dbReference type="PROSITE" id="PS50930"/>
    </source>
</evidence>
<evidence type="ECO:0000256" key="3">
    <source>
        <dbReference type="PROSITE-ProRule" id="PRU00169"/>
    </source>
</evidence>
<dbReference type="RefSeq" id="WP_055651729.1">
    <property type="nucleotide sequence ID" value="NZ_CZAZ01000034.1"/>
</dbReference>
<dbReference type="PROSITE" id="PS50110">
    <property type="entry name" value="RESPONSE_REGULATORY"/>
    <property type="match status" value="1"/>
</dbReference>
<dbReference type="GO" id="GO:0003677">
    <property type="term" value="F:DNA binding"/>
    <property type="evidence" value="ECO:0007669"/>
    <property type="project" value="InterPro"/>
</dbReference>
<keyword evidence="3" id="KW-0597">Phosphoprotein</keyword>
<sequence length="234" mass="27150">MIHIAIVEDEDIWADRITLFIQQYKREYQEHFQILRYRDGYEIADNYPLDLDIIFMDIEMKMMDGIAAAETIRKMDERVIIVFVTNMVQYAIKGYGVDALDYILKPISYIPFSETLKKAIRSLQKNKEVFITVKFRDGVLKICSSHILWIESQGHRLTFHTVEGDYGTTVYSMKEVEEKLRPEGFCRCNSGNLVNLSQVQGTKNGHVQIGDAQLLISRGKKVEFMKALVSFMTK</sequence>
<dbReference type="Proteomes" id="UP000434223">
    <property type="component" value="Unassembled WGS sequence"/>
</dbReference>
<dbReference type="InterPro" id="IPR007492">
    <property type="entry name" value="LytTR_DNA-bd_dom"/>
</dbReference>